<dbReference type="EMBL" id="LT853882">
    <property type="protein sequence ID" value="SMR00816.1"/>
    <property type="molecule type" value="Genomic_DNA"/>
</dbReference>
<organism evidence="1 2">
    <name type="scientific">Xanthomonas fragariae</name>
    <dbReference type="NCBI Taxonomy" id="48664"/>
    <lineage>
        <taxon>Bacteria</taxon>
        <taxon>Pseudomonadati</taxon>
        <taxon>Pseudomonadota</taxon>
        <taxon>Gammaproteobacteria</taxon>
        <taxon>Lysobacterales</taxon>
        <taxon>Lysobacteraceae</taxon>
        <taxon>Xanthomonas</taxon>
    </lineage>
</organism>
<gene>
    <name evidence="1" type="ORF">PD885_03595</name>
</gene>
<dbReference type="Proteomes" id="UP000195877">
    <property type="component" value="Chromosome 1"/>
</dbReference>
<name>A0ABY1RU21_9XANT</name>
<proteinExistence type="predicted"/>
<protein>
    <submittedName>
        <fullName evidence="1">Uncharacterized protein</fullName>
    </submittedName>
</protein>
<accession>A0ABY1RU21</accession>
<reference evidence="1 2" key="1">
    <citation type="submission" date="2017-05" db="EMBL/GenBank/DDBJ databases">
        <authorList>
            <person name="Blom J."/>
        </authorList>
    </citation>
    <scope>NUCLEOTIDE SEQUENCE [LARGE SCALE GENOMIC DNA]</scope>
    <source>
        <strain evidence="1">PD885</strain>
    </source>
</reference>
<evidence type="ECO:0000313" key="2">
    <source>
        <dbReference type="Proteomes" id="UP000195877"/>
    </source>
</evidence>
<evidence type="ECO:0000313" key="1">
    <source>
        <dbReference type="EMBL" id="SMR00816.1"/>
    </source>
</evidence>
<sequence length="118" mass="12634">MPSSCALFGIGIGIVPGRVGALLAAPLTVVSFVIDQTSVRAGSVGYTDGDCWAETDVTRAFLQWWIWGVNQVCMSWDRPGHAFHLTDKLPESQQALRVAALFLSSHLGLPLPPLATSL</sequence>
<keyword evidence="2" id="KW-1185">Reference proteome</keyword>